<gene>
    <name evidence="10" type="ORF">CEX98_13285</name>
</gene>
<dbReference type="CDD" id="cd07333">
    <property type="entry name" value="M48C_bepA_like"/>
    <property type="match status" value="1"/>
</dbReference>
<dbReference type="Proteomes" id="UP000228621">
    <property type="component" value="Unassembled WGS sequence"/>
</dbReference>
<evidence type="ECO:0000256" key="4">
    <source>
        <dbReference type="ARBA" id="ARBA00022764"/>
    </source>
</evidence>
<evidence type="ECO:0000256" key="8">
    <source>
        <dbReference type="HAMAP-Rule" id="MF_00997"/>
    </source>
</evidence>
<feature type="active site" description="Proton donor" evidence="8">
    <location>
        <position position="202"/>
    </location>
</feature>
<dbReference type="Gene3D" id="3.30.2010.10">
    <property type="entry name" value="Metalloproteases ('zincins'), catalytic domain"/>
    <property type="match status" value="1"/>
</dbReference>
<evidence type="ECO:0000256" key="3">
    <source>
        <dbReference type="ARBA" id="ARBA00022729"/>
    </source>
</evidence>
<keyword evidence="6 8" id="KW-0862">Zinc</keyword>
<keyword evidence="4 8" id="KW-0574">Periplasm</keyword>
<dbReference type="PANTHER" id="PTHR22726:SF1">
    <property type="entry name" value="METALLOENDOPEPTIDASE OMA1, MITOCHONDRIAL"/>
    <property type="match status" value="1"/>
</dbReference>
<comment type="cofactor">
    <cofactor evidence="8">
        <name>Zn(2+)</name>
        <dbReference type="ChEBI" id="CHEBI:29105"/>
    </cofactor>
    <text evidence="8">Binds 1 zinc ion per subunit.</text>
</comment>
<dbReference type="GO" id="GO:0016020">
    <property type="term" value="C:membrane"/>
    <property type="evidence" value="ECO:0007669"/>
    <property type="project" value="InterPro"/>
</dbReference>
<keyword evidence="1 8" id="KW-0645">Protease</keyword>
<evidence type="ECO:0000256" key="1">
    <source>
        <dbReference type="ARBA" id="ARBA00022670"/>
    </source>
</evidence>
<feature type="active site" evidence="8">
    <location>
        <position position="134"/>
    </location>
</feature>
<dbReference type="InterPro" id="IPR011990">
    <property type="entry name" value="TPR-like_helical_dom_sf"/>
</dbReference>
<evidence type="ECO:0000313" key="11">
    <source>
        <dbReference type="Proteomes" id="UP000228621"/>
    </source>
</evidence>
<evidence type="ECO:0000256" key="6">
    <source>
        <dbReference type="ARBA" id="ARBA00022833"/>
    </source>
</evidence>
<dbReference type="Pfam" id="PF14559">
    <property type="entry name" value="TPR_19"/>
    <property type="match status" value="1"/>
</dbReference>
<keyword evidence="2 8" id="KW-0479">Metal-binding</keyword>
<dbReference type="RefSeq" id="WP_099642549.1">
    <property type="nucleotide sequence ID" value="NZ_NKHF01000060.1"/>
</dbReference>
<dbReference type="GO" id="GO:0042597">
    <property type="term" value="C:periplasmic space"/>
    <property type="evidence" value="ECO:0007669"/>
    <property type="project" value="UniProtKB-SubCell"/>
</dbReference>
<evidence type="ECO:0000313" key="10">
    <source>
        <dbReference type="EMBL" id="PCK31270.1"/>
    </source>
</evidence>
<feature type="signal peptide" evidence="8">
    <location>
        <begin position="1"/>
        <end position="24"/>
    </location>
</feature>
<feature type="binding site" evidence="8">
    <location>
        <position position="137"/>
    </location>
    <ligand>
        <name>Zn(2+)</name>
        <dbReference type="ChEBI" id="CHEBI:29105"/>
        <note>catalytic</note>
    </ligand>
</feature>
<dbReference type="GO" id="GO:0008270">
    <property type="term" value="F:zinc ion binding"/>
    <property type="evidence" value="ECO:0007669"/>
    <property type="project" value="UniProtKB-UniRule"/>
</dbReference>
<dbReference type="InterPro" id="IPR001915">
    <property type="entry name" value="Peptidase_M48"/>
</dbReference>
<comment type="similarity">
    <text evidence="8">Belongs to the peptidase M48 family. BepA subfamily.</text>
</comment>
<feature type="domain" description="Peptidase M48" evidence="9">
    <location>
        <begin position="70"/>
        <end position="254"/>
    </location>
</feature>
<dbReference type="EC" id="3.4.-.-" evidence="8"/>
<dbReference type="HAMAP" id="MF_00997">
    <property type="entry name" value="Protease_BepA"/>
    <property type="match status" value="1"/>
</dbReference>
<dbReference type="Pfam" id="PF01435">
    <property type="entry name" value="Peptidase_M48"/>
    <property type="match status" value="1"/>
</dbReference>
<keyword evidence="5 8" id="KW-0378">Hydrolase</keyword>
<dbReference type="GO" id="GO:0051603">
    <property type="term" value="P:proteolysis involved in protein catabolic process"/>
    <property type="evidence" value="ECO:0007669"/>
    <property type="project" value="TreeGrafter"/>
</dbReference>
<comment type="caution">
    <text evidence="10">The sequence shown here is derived from an EMBL/GenBank/DDBJ whole genome shotgun (WGS) entry which is preliminary data.</text>
</comment>
<dbReference type="EMBL" id="NKHF01000060">
    <property type="protein sequence ID" value="PCK31270.1"/>
    <property type="molecule type" value="Genomic_DNA"/>
</dbReference>
<dbReference type="InterPro" id="IPR030873">
    <property type="entry name" value="Protease_BepA"/>
</dbReference>
<evidence type="ECO:0000256" key="2">
    <source>
        <dbReference type="ARBA" id="ARBA00022723"/>
    </source>
</evidence>
<comment type="subcellular location">
    <subcellularLocation>
        <location evidence="8">Periplasm</location>
    </subcellularLocation>
</comment>
<feature type="chain" id="PRO_5013415576" description="Putative beta-barrel assembly-enhancing protease" evidence="8">
    <location>
        <begin position="25"/>
        <end position="483"/>
    </location>
</feature>
<keyword evidence="3 8" id="KW-0732">Signal</keyword>
<dbReference type="Gene3D" id="1.25.40.10">
    <property type="entry name" value="Tetratricopeptide repeat domain"/>
    <property type="match status" value="1"/>
</dbReference>
<name>A0A2A5JPE5_PSEO7</name>
<keyword evidence="11" id="KW-1185">Reference proteome</keyword>
<keyword evidence="7 8" id="KW-0482">Metalloprotease</keyword>
<dbReference type="InterPro" id="IPR051156">
    <property type="entry name" value="Mito/Outer_Membr_Metalloprot"/>
</dbReference>
<protein>
    <recommendedName>
        <fullName evidence="8">Putative beta-barrel assembly-enhancing protease</fullName>
        <ecNumber evidence="8">3.4.-.-</ecNumber>
    </recommendedName>
</protein>
<organism evidence="10 11">
    <name type="scientific">Pseudoalteromonas piscicida</name>
    <dbReference type="NCBI Taxonomy" id="43662"/>
    <lineage>
        <taxon>Bacteria</taxon>
        <taxon>Pseudomonadati</taxon>
        <taxon>Pseudomonadota</taxon>
        <taxon>Gammaproteobacteria</taxon>
        <taxon>Alteromonadales</taxon>
        <taxon>Pseudoalteromonadaceae</taxon>
        <taxon>Pseudoalteromonas</taxon>
    </lineage>
</organism>
<dbReference type="GO" id="GO:0004222">
    <property type="term" value="F:metalloendopeptidase activity"/>
    <property type="evidence" value="ECO:0007669"/>
    <property type="project" value="InterPro"/>
</dbReference>
<feature type="binding site" evidence="8">
    <location>
        <position position="198"/>
    </location>
    <ligand>
        <name>Zn(2+)</name>
        <dbReference type="ChEBI" id="CHEBI:29105"/>
        <note>catalytic</note>
    </ligand>
</feature>
<feature type="binding site" evidence="8">
    <location>
        <position position="133"/>
    </location>
    <ligand>
        <name>Zn(2+)</name>
        <dbReference type="ChEBI" id="CHEBI:29105"/>
        <note>catalytic</note>
    </ligand>
</feature>
<proteinExistence type="inferred from homology"/>
<accession>A0A2A5JPE5</accession>
<evidence type="ECO:0000256" key="7">
    <source>
        <dbReference type="ARBA" id="ARBA00023049"/>
    </source>
</evidence>
<comment type="function">
    <text evidence="8">Functions as both a chaperone and a metalloprotease. Maintains the integrity of the outer membrane by promoting either the assembly or the elimination of outer membrane proteins, depending on their folding state.</text>
</comment>
<reference evidence="11" key="1">
    <citation type="journal article" date="2019" name="Genome Announc.">
        <title>Draft Genome Sequence of Pseudoalteromonas piscicida Strain 36Y ROTHPW, an Hypersaline Seawater Isolate from the South Coast of Sonora, Mexico.</title>
        <authorList>
            <person name="Sanchez-Diaz R."/>
            <person name="Molina-Garza Z.J."/>
            <person name="Cruz-Suarez L.E."/>
            <person name="Selvin J."/>
            <person name="Kiran G.S."/>
            <person name="Ibarra-Gamez J.C."/>
            <person name="Gomez-Gil B."/>
            <person name="Galaviz-Silva L."/>
        </authorList>
    </citation>
    <scope>NUCLEOTIDE SEQUENCE [LARGE SCALE GENOMIC DNA]</scope>
    <source>
        <strain evidence="11">36Y_RITHPW</strain>
    </source>
</reference>
<evidence type="ECO:0000259" key="9">
    <source>
        <dbReference type="Pfam" id="PF01435"/>
    </source>
</evidence>
<dbReference type="OrthoDB" id="9810445at2"/>
<dbReference type="SUPFAM" id="SSF48452">
    <property type="entry name" value="TPR-like"/>
    <property type="match status" value="1"/>
</dbReference>
<dbReference type="AlphaFoldDB" id="A0A2A5JPE5"/>
<evidence type="ECO:0000256" key="5">
    <source>
        <dbReference type="ARBA" id="ARBA00022801"/>
    </source>
</evidence>
<dbReference type="PANTHER" id="PTHR22726">
    <property type="entry name" value="METALLOENDOPEPTIDASE OMA1"/>
    <property type="match status" value="1"/>
</dbReference>
<sequence precursor="true">MQLKPLFKSIVLTCALVSSSLSFAQTELKLPDLGTSALQVLPIEKEQAIGEVMMMQLRSRSPVVGDPVLEEYLTSLGNRLVANANDVRFPFTFFWINNKDINAFAFYGGHVGVHTGLIAQSDNESQLASVIGHEIAHVTQRHLARRVQNAKDNSALTIAGLITGILATVVAPDAGIAILSASQTQSSLNQLTHSRKAEQEADRFGMNTLHKAGFDPNAASEFLTKLSDQIRFKNKPPAFLLTHPLPDSRVSDVRLRAQQYEKKHYPSSLSYALAKSRVLARYYYSDDTAEAFFRNLLNQSAELDKRALKYGLAITLLDQNKYKEVGELLDELLEKDPNNLFYLDVYTDYLIATDAPQKAVKLLQAQHQLRPNNQVITLNYANAAIKAKQYEVAEQLLKIFLLDKPEHILARDLLTQTYEALDDKAAYHESKASVYSQYGAFSKAADEVQRALNHVEDNENIKRTRLKALLSQYRNMQKEIAKL</sequence>